<evidence type="ECO:0000313" key="1">
    <source>
        <dbReference type="EMBL" id="PVW15579.1"/>
    </source>
</evidence>
<name>A0A2U0I3B0_9FLAO</name>
<sequence>MKLSEIKNILKNSETIAFQLPNGSLVPNHFHVTEVGKVTKHFIDCGGTVRNEEVVNFQLWEADDYDHRLHPEKLVHIIELSQKTLQIDDSLEIEVEYQGTTIGKYGLGFNGSHFTLTTKQTDCLAKENCGVPEQKQKKNLSELQAEPAATCRPNSGCC</sequence>
<dbReference type="AlphaFoldDB" id="A0A2U0I3B0"/>
<accession>A0A2U0I3B0</accession>
<gene>
    <name evidence="1" type="ORF">DDV96_04735</name>
</gene>
<reference evidence="1 2" key="1">
    <citation type="submission" date="2018-04" db="EMBL/GenBank/DDBJ databases">
        <title>Marixanthomonas spongiae HN-E44 sp. nov., isolated from a marine sponge.</title>
        <authorList>
            <person name="Luo L."/>
            <person name="Zhuang L."/>
        </authorList>
    </citation>
    <scope>NUCLEOTIDE SEQUENCE [LARGE SCALE GENOMIC DNA]</scope>
    <source>
        <strain evidence="1 2">HN-E44</strain>
    </source>
</reference>
<dbReference type="Proteomes" id="UP000245962">
    <property type="component" value="Unassembled WGS sequence"/>
</dbReference>
<dbReference type="InterPro" id="IPR045534">
    <property type="entry name" value="DUF6428"/>
</dbReference>
<dbReference type="OrthoDB" id="66316at2"/>
<proteinExistence type="predicted"/>
<protein>
    <submittedName>
        <fullName evidence="1">Uncharacterized protein</fullName>
    </submittedName>
</protein>
<comment type="caution">
    <text evidence="1">The sequence shown here is derived from an EMBL/GenBank/DDBJ whole genome shotgun (WGS) entry which is preliminary data.</text>
</comment>
<organism evidence="1 2">
    <name type="scientific">Marixanthomonas spongiae</name>
    <dbReference type="NCBI Taxonomy" id="2174845"/>
    <lineage>
        <taxon>Bacteria</taxon>
        <taxon>Pseudomonadati</taxon>
        <taxon>Bacteroidota</taxon>
        <taxon>Flavobacteriia</taxon>
        <taxon>Flavobacteriales</taxon>
        <taxon>Flavobacteriaceae</taxon>
        <taxon>Marixanthomonas</taxon>
    </lineage>
</organism>
<dbReference type="EMBL" id="QEHR01000003">
    <property type="protein sequence ID" value="PVW15579.1"/>
    <property type="molecule type" value="Genomic_DNA"/>
</dbReference>
<keyword evidence="2" id="KW-1185">Reference proteome</keyword>
<dbReference type="RefSeq" id="WP_116693602.1">
    <property type="nucleotide sequence ID" value="NZ_QEHR01000003.1"/>
</dbReference>
<dbReference type="Pfam" id="PF20001">
    <property type="entry name" value="DUF6428"/>
    <property type="match status" value="1"/>
</dbReference>
<evidence type="ECO:0000313" key="2">
    <source>
        <dbReference type="Proteomes" id="UP000245962"/>
    </source>
</evidence>